<dbReference type="GO" id="GO:0003700">
    <property type="term" value="F:DNA-binding transcription factor activity"/>
    <property type="evidence" value="ECO:0007669"/>
    <property type="project" value="InterPro"/>
</dbReference>
<evidence type="ECO:0000313" key="6">
    <source>
        <dbReference type="Proteomes" id="UP000183994"/>
    </source>
</evidence>
<dbReference type="SMART" id="SM00418">
    <property type="entry name" value="HTH_ARSR"/>
    <property type="match status" value="1"/>
</dbReference>
<dbReference type="Gene3D" id="3.40.1440.10">
    <property type="entry name" value="GIY-YIG endonuclease"/>
    <property type="match status" value="1"/>
</dbReference>
<dbReference type="InterPro" id="IPR035901">
    <property type="entry name" value="GIY-YIG_endonuc_sf"/>
</dbReference>
<dbReference type="EMBL" id="FQZU01000006">
    <property type="protein sequence ID" value="SHJ32866.1"/>
    <property type="molecule type" value="Genomic_DNA"/>
</dbReference>
<dbReference type="OrthoDB" id="9134286at2"/>
<evidence type="ECO:0000256" key="1">
    <source>
        <dbReference type="ARBA" id="ARBA00023015"/>
    </source>
</evidence>
<dbReference type="PROSITE" id="PS50987">
    <property type="entry name" value="HTH_ARSR_2"/>
    <property type="match status" value="1"/>
</dbReference>
<reference evidence="6" key="1">
    <citation type="submission" date="2016-11" db="EMBL/GenBank/DDBJ databases">
        <authorList>
            <person name="Varghese N."/>
            <person name="Submissions S."/>
        </authorList>
    </citation>
    <scope>NUCLEOTIDE SEQUENCE [LARGE SCALE GENOMIC DNA]</scope>
    <source>
        <strain evidence="6">DSM 16219</strain>
    </source>
</reference>
<name>A0A1M6IEW5_9BACT</name>
<dbReference type="RefSeq" id="WP_073474470.1">
    <property type="nucleotide sequence ID" value="NZ_FQZU01000006.1"/>
</dbReference>
<dbReference type="InterPro" id="IPR011991">
    <property type="entry name" value="ArsR-like_HTH"/>
</dbReference>
<dbReference type="CDD" id="cd10451">
    <property type="entry name" value="GIY-YIG_LuxR_like"/>
    <property type="match status" value="1"/>
</dbReference>
<dbReference type="GO" id="GO:0003677">
    <property type="term" value="F:DNA binding"/>
    <property type="evidence" value="ECO:0007669"/>
    <property type="project" value="UniProtKB-KW"/>
</dbReference>
<protein>
    <submittedName>
        <fullName evidence="5">Transcriptional regulator, ArsR family</fullName>
    </submittedName>
</protein>
<keyword evidence="6" id="KW-1185">Reference proteome</keyword>
<proteinExistence type="predicted"/>
<dbReference type="Gene3D" id="1.10.10.10">
    <property type="entry name" value="Winged helix-like DNA-binding domain superfamily/Winged helix DNA-binding domain"/>
    <property type="match status" value="1"/>
</dbReference>
<dbReference type="Pfam" id="PF09860">
    <property type="entry name" value="DUF2087"/>
    <property type="match status" value="1"/>
</dbReference>
<dbReference type="InterPro" id="IPR001845">
    <property type="entry name" value="HTH_ArsR_DNA-bd_dom"/>
</dbReference>
<sequence length="318" mass="36790">MDMQQSIIILKALADPSRLKIVNALLERPQYVEELAQRLDLAVSTTSHHLKKLEAAGLAGKKKEQYYVVYFVREEVFDLSLRCLADFRNPEAGAQDRRLRDYRKKIIRAFFEGGRLKRLPAQYKKRLVVLEELAKRFDPGVKYSEPEINALIQNAFEDHCTVRREMADNGILKRKDGVYWLPESRDAASPGISKRKRKMDKRKALKREYMEAFRAPGICKVTNTVNGKVFLAGSLNVEALVRRHQSELKLGSHRNEELLKDYKELGAEAFTFEILESIEQSKDADFDYAKEVEVLLDLWLEKLQPYGDKGYNRPPKAR</sequence>
<evidence type="ECO:0000256" key="3">
    <source>
        <dbReference type="ARBA" id="ARBA00023163"/>
    </source>
</evidence>
<organism evidence="5 6">
    <name type="scientific">Desulfatibacillum alkenivorans DSM 16219</name>
    <dbReference type="NCBI Taxonomy" id="1121393"/>
    <lineage>
        <taxon>Bacteria</taxon>
        <taxon>Pseudomonadati</taxon>
        <taxon>Thermodesulfobacteriota</taxon>
        <taxon>Desulfobacteria</taxon>
        <taxon>Desulfobacterales</taxon>
        <taxon>Desulfatibacillaceae</taxon>
        <taxon>Desulfatibacillum</taxon>
    </lineage>
</organism>
<dbReference type="STRING" id="1121393.SAMN02745216_01452"/>
<dbReference type="PANTHER" id="PTHR33154">
    <property type="entry name" value="TRANSCRIPTIONAL REGULATOR, ARSR FAMILY"/>
    <property type="match status" value="1"/>
</dbReference>
<dbReference type="InterPro" id="IPR036390">
    <property type="entry name" value="WH_DNA-bd_sf"/>
</dbReference>
<dbReference type="PANTHER" id="PTHR33154:SF35">
    <property type="entry name" value="TRANSCRIPTIONAL REGULATOR, ARSR FAMILY"/>
    <property type="match status" value="1"/>
</dbReference>
<accession>A0A1M6IEW5</accession>
<dbReference type="NCBIfam" id="NF033788">
    <property type="entry name" value="HTH_metalloreg"/>
    <property type="match status" value="1"/>
</dbReference>
<dbReference type="SUPFAM" id="SSF46785">
    <property type="entry name" value="Winged helix' DNA-binding domain"/>
    <property type="match status" value="1"/>
</dbReference>
<gene>
    <name evidence="5" type="ORF">SAMN02745216_01452</name>
</gene>
<dbReference type="Proteomes" id="UP000183994">
    <property type="component" value="Unassembled WGS sequence"/>
</dbReference>
<dbReference type="Pfam" id="PF01022">
    <property type="entry name" value="HTH_5"/>
    <property type="match status" value="1"/>
</dbReference>
<dbReference type="InterPro" id="IPR051081">
    <property type="entry name" value="HTH_MetalResp_TranReg"/>
</dbReference>
<keyword evidence="1" id="KW-0805">Transcription regulation</keyword>
<dbReference type="AlphaFoldDB" id="A0A1M6IEW5"/>
<evidence type="ECO:0000313" key="5">
    <source>
        <dbReference type="EMBL" id="SHJ32866.1"/>
    </source>
</evidence>
<dbReference type="InterPro" id="IPR018656">
    <property type="entry name" value="DUF2087"/>
</dbReference>
<dbReference type="CDD" id="cd00090">
    <property type="entry name" value="HTH_ARSR"/>
    <property type="match status" value="1"/>
</dbReference>
<dbReference type="PRINTS" id="PR00778">
    <property type="entry name" value="HTHARSR"/>
</dbReference>
<keyword evidence="3" id="KW-0804">Transcription</keyword>
<keyword evidence="2" id="KW-0238">DNA-binding</keyword>
<feature type="domain" description="HTH arsR-type" evidence="4">
    <location>
        <begin position="1"/>
        <end position="91"/>
    </location>
</feature>
<dbReference type="InterPro" id="IPR036388">
    <property type="entry name" value="WH-like_DNA-bd_sf"/>
</dbReference>
<evidence type="ECO:0000259" key="4">
    <source>
        <dbReference type="PROSITE" id="PS50987"/>
    </source>
</evidence>
<evidence type="ECO:0000256" key="2">
    <source>
        <dbReference type="ARBA" id="ARBA00023125"/>
    </source>
</evidence>